<reference evidence="10 11" key="1">
    <citation type="journal article" date="2023" name="Insect Mol. Biol.">
        <title>Genome sequencing provides insights into the evolution of gene families encoding plant cell wall-degrading enzymes in longhorned beetles.</title>
        <authorList>
            <person name="Shin N.R."/>
            <person name="Okamura Y."/>
            <person name="Kirsch R."/>
            <person name="Pauchet Y."/>
        </authorList>
    </citation>
    <scope>NUCLEOTIDE SEQUENCE [LARGE SCALE GENOMIC DNA]</scope>
    <source>
        <strain evidence="10">EAD_L_NR</strain>
    </source>
</reference>
<dbReference type="AlphaFoldDB" id="A0AAV8VUL3"/>
<gene>
    <name evidence="10" type="ORF">NQ315_011431</name>
</gene>
<keyword evidence="7" id="KW-0496">Mitochondrion</keyword>
<organism evidence="10 11">
    <name type="scientific">Exocentrus adspersus</name>
    <dbReference type="NCBI Taxonomy" id="1586481"/>
    <lineage>
        <taxon>Eukaryota</taxon>
        <taxon>Metazoa</taxon>
        <taxon>Ecdysozoa</taxon>
        <taxon>Arthropoda</taxon>
        <taxon>Hexapoda</taxon>
        <taxon>Insecta</taxon>
        <taxon>Pterygota</taxon>
        <taxon>Neoptera</taxon>
        <taxon>Endopterygota</taxon>
        <taxon>Coleoptera</taxon>
        <taxon>Polyphaga</taxon>
        <taxon>Cucujiformia</taxon>
        <taxon>Chrysomeloidea</taxon>
        <taxon>Cerambycidae</taxon>
        <taxon>Lamiinae</taxon>
        <taxon>Acanthocinini</taxon>
        <taxon>Exocentrus</taxon>
    </lineage>
</organism>
<accession>A0AAV8VUL3</accession>
<name>A0AAV8VUL3_9CUCU</name>
<evidence type="ECO:0000256" key="8">
    <source>
        <dbReference type="ARBA" id="ARBA00023136"/>
    </source>
</evidence>
<dbReference type="Pfam" id="PF14138">
    <property type="entry name" value="COX16"/>
    <property type="match status" value="1"/>
</dbReference>
<dbReference type="EMBL" id="JANEYG010000028">
    <property type="protein sequence ID" value="KAJ8917978.1"/>
    <property type="molecule type" value="Genomic_DNA"/>
</dbReference>
<comment type="similarity">
    <text evidence="2">Belongs to the COX16 family.</text>
</comment>
<keyword evidence="11" id="KW-1185">Reference proteome</keyword>
<keyword evidence="4 9" id="KW-0812">Transmembrane</keyword>
<keyword evidence="6 9" id="KW-1133">Transmembrane helix</keyword>
<comment type="caution">
    <text evidence="10">The sequence shown here is derived from an EMBL/GenBank/DDBJ whole genome shotgun (WGS) entry which is preliminary data.</text>
</comment>
<evidence type="ECO:0000256" key="7">
    <source>
        <dbReference type="ARBA" id="ARBA00023128"/>
    </source>
</evidence>
<dbReference type="PANTHER" id="PTHR17130:SF14">
    <property type="entry name" value="CYTOCHROME C OXIDASE ASSEMBLY PROTEIN COX16 HOMOLOG, MITOCHONDRIAL"/>
    <property type="match status" value="1"/>
</dbReference>
<dbReference type="InterPro" id="IPR020164">
    <property type="entry name" value="Cyt_c_Oxase_assmbl_COX16"/>
</dbReference>
<dbReference type="GO" id="GO:0005743">
    <property type="term" value="C:mitochondrial inner membrane"/>
    <property type="evidence" value="ECO:0007669"/>
    <property type="project" value="UniProtKB-SubCell"/>
</dbReference>
<dbReference type="PANTHER" id="PTHR17130">
    <property type="entry name" value="MITOCHONDRIAL OUTER MEMBRANE PROTEIN 25"/>
    <property type="match status" value="1"/>
</dbReference>
<proteinExistence type="inferred from homology"/>
<evidence type="ECO:0000256" key="1">
    <source>
        <dbReference type="ARBA" id="ARBA00004434"/>
    </source>
</evidence>
<keyword evidence="5" id="KW-0999">Mitochondrion inner membrane</keyword>
<evidence type="ECO:0000256" key="6">
    <source>
        <dbReference type="ARBA" id="ARBA00022989"/>
    </source>
</evidence>
<evidence type="ECO:0000313" key="10">
    <source>
        <dbReference type="EMBL" id="KAJ8917978.1"/>
    </source>
</evidence>
<dbReference type="GO" id="GO:0033617">
    <property type="term" value="P:mitochondrial respiratory chain complex IV assembly"/>
    <property type="evidence" value="ECO:0007669"/>
    <property type="project" value="TreeGrafter"/>
</dbReference>
<keyword evidence="8 9" id="KW-0472">Membrane</keyword>
<evidence type="ECO:0000256" key="5">
    <source>
        <dbReference type="ARBA" id="ARBA00022792"/>
    </source>
</evidence>
<protein>
    <recommendedName>
        <fullName evidence="3">Cytochrome c oxidase assembly protein COX16 homolog, mitochondrial</fullName>
    </recommendedName>
</protein>
<evidence type="ECO:0000313" key="11">
    <source>
        <dbReference type="Proteomes" id="UP001159042"/>
    </source>
</evidence>
<comment type="subcellular location">
    <subcellularLocation>
        <location evidence="1">Mitochondrion inner membrane</location>
        <topology evidence="1">Single-pass membrane protein</topology>
    </subcellularLocation>
</comment>
<feature type="transmembrane region" description="Helical" evidence="9">
    <location>
        <begin position="20"/>
        <end position="38"/>
    </location>
</feature>
<sequence>MKNFSNTLNNFFKRKSIKYGVPFLIVVVGGSFGLKEFTQLRYQFSKISQIRPDELKKKGIEMKKPGEVTLESEFEKLKQLDIDDWKQVRGPRPWEENVEN</sequence>
<evidence type="ECO:0000256" key="2">
    <source>
        <dbReference type="ARBA" id="ARBA00008370"/>
    </source>
</evidence>
<evidence type="ECO:0000256" key="3">
    <source>
        <dbReference type="ARBA" id="ARBA00021814"/>
    </source>
</evidence>
<evidence type="ECO:0000256" key="9">
    <source>
        <dbReference type="SAM" id="Phobius"/>
    </source>
</evidence>
<evidence type="ECO:0000256" key="4">
    <source>
        <dbReference type="ARBA" id="ARBA00022692"/>
    </source>
</evidence>
<dbReference type="Proteomes" id="UP001159042">
    <property type="component" value="Unassembled WGS sequence"/>
</dbReference>